<feature type="region of interest" description="Disordered" evidence="1">
    <location>
        <begin position="145"/>
        <end position="168"/>
    </location>
</feature>
<evidence type="ECO:0000313" key="6">
    <source>
        <dbReference type="Proteomes" id="UP000294963"/>
    </source>
</evidence>
<accession>A0A4R1XU29</accession>
<evidence type="ECO:0000259" key="3">
    <source>
        <dbReference type="Pfam" id="PF10106"/>
    </source>
</evidence>
<dbReference type="Gene3D" id="2.40.50.230">
    <property type="entry name" value="Gp5 N-terminal domain"/>
    <property type="match status" value="1"/>
</dbReference>
<dbReference type="InterPro" id="IPR018769">
    <property type="entry name" value="VgrG2_DUF2345"/>
</dbReference>
<keyword evidence="6" id="KW-1185">Reference proteome</keyword>
<evidence type="ECO:0000259" key="4">
    <source>
        <dbReference type="Pfam" id="PF13296"/>
    </source>
</evidence>
<dbReference type="EMBL" id="SLVJ01000022">
    <property type="protein sequence ID" value="TCM63183.1"/>
    <property type="molecule type" value="Genomic_DNA"/>
</dbReference>
<reference evidence="5 6" key="1">
    <citation type="submission" date="2019-03" db="EMBL/GenBank/DDBJ databases">
        <title>Genomic analyses of the natural microbiome of Caenorhabditis elegans.</title>
        <authorList>
            <person name="Samuel B."/>
        </authorList>
    </citation>
    <scope>NUCLEOTIDE SEQUENCE [LARGE SCALE GENOMIC DNA]</scope>
    <source>
        <strain evidence="5 6">JUb89</strain>
    </source>
</reference>
<dbReference type="Pfam" id="PF10106">
    <property type="entry name" value="DUF2345"/>
    <property type="match status" value="1"/>
</dbReference>
<dbReference type="Proteomes" id="UP000294963">
    <property type="component" value="Unassembled WGS sequence"/>
</dbReference>
<protein>
    <submittedName>
        <fullName evidence="5">Putative type VI secretion system Rhs element Vgr protein</fullName>
    </submittedName>
</protein>
<comment type="caution">
    <text evidence="5">The sequence shown here is derived from an EMBL/GenBank/DDBJ whole genome shotgun (WGS) entry which is preliminary data.</text>
</comment>
<dbReference type="InterPro" id="IPR006531">
    <property type="entry name" value="Gp5/Vgr_OB"/>
</dbReference>
<gene>
    <name evidence="5" type="ORF">EC844_1222</name>
</gene>
<feature type="domain" description="DUF2345" evidence="3">
    <location>
        <begin position="249"/>
        <end position="396"/>
    </location>
</feature>
<dbReference type="InterPro" id="IPR037026">
    <property type="entry name" value="Vgr_OB-fold_dom_sf"/>
</dbReference>
<dbReference type="SUPFAM" id="SSF69255">
    <property type="entry name" value="gp5 N-terminal domain-like"/>
    <property type="match status" value="1"/>
</dbReference>
<evidence type="ECO:0000256" key="1">
    <source>
        <dbReference type="SAM" id="MobiDB-lite"/>
    </source>
</evidence>
<sequence>MVGPNAEEIHVDEWGRIKVRFLFTRSESHSHDGGAGSNDNDSDSAWVDVLTPWAGEGYGARFLPRVGEIVVIDFFDGNIDRPFVLGRVHEGQRVPTKFDRKGQLPETKKLSGIRSKEVNGEGFGQLRFDDTTGQISSQLQNSHGASQLNLGNLSHPKDSAESNGRGEGFELRTDQYGAVRAGQGLLLTTHAQDQASGMHLDASAAKQQIENNLNSAKALSEVAKNQQTDPLEVLDQLKAFLDKIEHESESKAKAFKQALLILSAPNSIALSSNEDIHLSADGQISQSAGDSINYTTQRNFIIHAQNKLSMFAAQNGLSVIAAKEKVAVIAQNGELELISRQKLSITSTEDTIYISSPKEIVITAKDSQIRVGGQGVQFTTNRVFESKAGQHVFNGGERVSQNKIELPILRYINPRSKFSRLYKVVNSLCEGVGNIKYTAVFEDGKVIEGITDSAGRTELIETETSQKFEIFFDSYDLDCQLEHLGEEK</sequence>
<feature type="domain" description="Putative type VI secretion system Rhs element associated Vgr" evidence="4">
    <location>
        <begin position="116"/>
        <end position="223"/>
    </location>
</feature>
<dbReference type="Pfam" id="PF04717">
    <property type="entry name" value="Phage_base_V"/>
    <property type="match status" value="1"/>
</dbReference>
<name>A0A4R1XU29_ACICA</name>
<proteinExistence type="predicted"/>
<feature type="domain" description="Gp5/Type VI secretion system Vgr protein OB-fold" evidence="2">
    <location>
        <begin position="40"/>
        <end position="88"/>
    </location>
</feature>
<evidence type="ECO:0000313" key="5">
    <source>
        <dbReference type="EMBL" id="TCM63183.1"/>
    </source>
</evidence>
<dbReference type="InterPro" id="IPR028244">
    <property type="entry name" value="T6SS_Rhs_Vgr_dom"/>
</dbReference>
<dbReference type="AlphaFoldDB" id="A0A4R1XU29"/>
<organism evidence="5 6">
    <name type="scientific">Acinetobacter calcoaceticus</name>
    <dbReference type="NCBI Taxonomy" id="471"/>
    <lineage>
        <taxon>Bacteria</taxon>
        <taxon>Pseudomonadati</taxon>
        <taxon>Pseudomonadota</taxon>
        <taxon>Gammaproteobacteria</taxon>
        <taxon>Moraxellales</taxon>
        <taxon>Moraxellaceae</taxon>
        <taxon>Acinetobacter</taxon>
        <taxon>Acinetobacter calcoaceticus/baumannii complex</taxon>
    </lineage>
</organism>
<evidence type="ECO:0000259" key="2">
    <source>
        <dbReference type="Pfam" id="PF04717"/>
    </source>
</evidence>
<dbReference type="Pfam" id="PF13296">
    <property type="entry name" value="T6SS_Vgr"/>
    <property type="match status" value="1"/>
</dbReference>